<dbReference type="EMBL" id="CAAALY010266062">
    <property type="protein sequence ID" value="VEL40704.1"/>
    <property type="molecule type" value="Genomic_DNA"/>
</dbReference>
<proteinExistence type="predicted"/>
<dbReference type="AlphaFoldDB" id="A0A448XN37"/>
<reference evidence="2" key="1">
    <citation type="submission" date="2018-11" db="EMBL/GenBank/DDBJ databases">
        <authorList>
            <consortium name="Pathogen Informatics"/>
        </authorList>
    </citation>
    <scope>NUCLEOTIDE SEQUENCE</scope>
</reference>
<comment type="caution">
    <text evidence="2">The sequence shown here is derived from an EMBL/GenBank/DDBJ whole genome shotgun (WGS) entry which is preliminary data.</text>
</comment>
<sequence>MNAPKKVRQKTTVPPILTQSISVSQPPSEDSEVRMRKLSTMSLNEDQLGSIKTINTSLGAVLDSEQKPEKPLSASSDKLNTL</sequence>
<feature type="region of interest" description="Disordered" evidence="1">
    <location>
        <begin position="60"/>
        <end position="82"/>
    </location>
</feature>
<dbReference type="Proteomes" id="UP000784294">
    <property type="component" value="Unassembled WGS sequence"/>
</dbReference>
<feature type="compositionally biased region" description="Polar residues" evidence="1">
    <location>
        <begin position="73"/>
        <end position="82"/>
    </location>
</feature>
<evidence type="ECO:0000313" key="3">
    <source>
        <dbReference type="Proteomes" id="UP000784294"/>
    </source>
</evidence>
<feature type="region of interest" description="Disordered" evidence="1">
    <location>
        <begin position="1"/>
        <end position="31"/>
    </location>
</feature>
<organism evidence="2 3">
    <name type="scientific">Protopolystoma xenopodis</name>
    <dbReference type="NCBI Taxonomy" id="117903"/>
    <lineage>
        <taxon>Eukaryota</taxon>
        <taxon>Metazoa</taxon>
        <taxon>Spiralia</taxon>
        <taxon>Lophotrochozoa</taxon>
        <taxon>Platyhelminthes</taxon>
        <taxon>Monogenea</taxon>
        <taxon>Polyopisthocotylea</taxon>
        <taxon>Polystomatidea</taxon>
        <taxon>Polystomatidae</taxon>
        <taxon>Protopolystoma</taxon>
    </lineage>
</organism>
<keyword evidence="3" id="KW-1185">Reference proteome</keyword>
<name>A0A448XN37_9PLAT</name>
<accession>A0A448XN37</accession>
<gene>
    <name evidence="2" type="ORF">PXEA_LOCUS34144</name>
</gene>
<evidence type="ECO:0000313" key="2">
    <source>
        <dbReference type="EMBL" id="VEL40704.1"/>
    </source>
</evidence>
<feature type="compositionally biased region" description="Polar residues" evidence="1">
    <location>
        <begin position="17"/>
        <end position="28"/>
    </location>
</feature>
<evidence type="ECO:0000256" key="1">
    <source>
        <dbReference type="SAM" id="MobiDB-lite"/>
    </source>
</evidence>
<protein>
    <submittedName>
        <fullName evidence="2">Uncharacterized protein</fullName>
    </submittedName>
</protein>